<dbReference type="EC" id="2.7.7.49" evidence="1"/>
<dbReference type="OrthoDB" id="6380665at2759"/>
<dbReference type="GO" id="GO:0003964">
    <property type="term" value="F:RNA-directed DNA polymerase activity"/>
    <property type="evidence" value="ECO:0007669"/>
    <property type="project" value="UniProtKB-EC"/>
</dbReference>
<sequence length="118" mass="13241">MSRNLSVSLRTLLCPLTGPVYDTSLSKRFAFSLRNGLLFWGIRLVIPFFICAKFLDDLYLSHRGVLKMKVVNRTKIWWPGMDGEISTFVTVCITCKTTASSPLALFKSKSRPSKGSTC</sequence>
<organism evidence="3 4">
    <name type="scientific">Lepeophtheirus salmonis</name>
    <name type="common">Salmon louse</name>
    <name type="synonym">Caligus salmonis</name>
    <dbReference type="NCBI Taxonomy" id="72036"/>
    <lineage>
        <taxon>Eukaryota</taxon>
        <taxon>Metazoa</taxon>
        <taxon>Ecdysozoa</taxon>
        <taxon>Arthropoda</taxon>
        <taxon>Crustacea</taxon>
        <taxon>Multicrustacea</taxon>
        <taxon>Hexanauplia</taxon>
        <taxon>Copepoda</taxon>
        <taxon>Siphonostomatoida</taxon>
        <taxon>Caligidae</taxon>
        <taxon>Lepeophtheirus</taxon>
    </lineage>
</organism>
<dbReference type="Pfam" id="PF17921">
    <property type="entry name" value="Integrase_H2C2"/>
    <property type="match status" value="1"/>
</dbReference>
<evidence type="ECO:0000259" key="2">
    <source>
        <dbReference type="Pfam" id="PF17921"/>
    </source>
</evidence>
<evidence type="ECO:0000313" key="3">
    <source>
        <dbReference type="EMBL" id="CAF2748281.1"/>
    </source>
</evidence>
<evidence type="ECO:0000256" key="1">
    <source>
        <dbReference type="ARBA" id="ARBA00012493"/>
    </source>
</evidence>
<dbReference type="PANTHER" id="PTHR37984:SF5">
    <property type="entry name" value="PROTEIN NYNRIN-LIKE"/>
    <property type="match status" value="1"/>
</dbReference>
<feature type="domain" description="Integrase zinc-binding" evidence="2">
    <location>
        <begin position="54"/>
        <end position="99"/>
    </location>
</feature>
<accession>A0A817FEX6</accession>
<dbReference type="Gene3D" id="1.10.340.70">
    <property type="match status" value="1"/>
</dbReference>
<name>A0A817FEX6_LEPSM</name>
<evidence type="ECO:0000313" key="4">
    <source>
        <dbReference type="Proteomes" id="UP000675881"/>
    </source>
</evidence>
<dbReference type="EMBL" id="CAJNVT010000253">
    <property type="protein sequence ID" value="CAF2748281.1"/>
    <property type="molecule type" value="Genomic_DNA"/>
</dbReference>
<keyword evidence="4" id="KW-1185">Reference proteome</keyword>
<dbReference type="InterPro" id="IPR041588">
    <property type="entry name" value="Integrase_H2C2"/>
</dbReference>
<gene>
    <name evidence="3" type="ORF">LSAA_401</name>
</gene>
<proteinExistence type="predicted"/>
<protein>
    <recommendedName>
        <fullName evidence="1">RNA-directed DNA polymerase</fullName>
        <ecNumber evidence="1">2.7.7.49</ecNumber>
    </recommendedName>
</protein>
<dbReference type="Proteomes" id="UP000675881">
    <property type="component" value="Unassembled WGS sequence"/>
</dbReference>
<comment type="caution">
    <text evidence="3">The sequence shown here is derived from an EMBL/GenBank/DDBJ whole genome shotgun (WGS) entry which is preliminary data.</text>
</comment>
<dbReference type="PANTHER" id="PTHR37984">
    <property type="entry name" value="PROTEIN CBG26694"/>
    <property type="match status" value="1"/>
</dbReference>
<dbReference type="InterPro" id="IPR050951">
    <property type="entry name" value="Retrovirus_Pol_polyprotein"/>
</dbReference>
<reference evidence="3" key="1">
    <citation type="submission" date="2021-02" db="EMBL/GenBank/DDBJ databases">
        <authorList>
            <person name="Bekaert M."/>
        </authorList>
    </citation>
    <scope>NUCLEOTIDE SEQUENCE</scope>
    <source>
        <strain evidence="3">IoA-00</strain>
    </source>
</reference>
<dbReference type="AlphaFoldDB" id="A0A817FEX6"/>